<feature type="domain" description="DEK-C" evidence="6">
    <location>
        <begin position="331"/>
        <end position="387"/>
    </location>
</feature>
<comment type="subcellular location">
    <subcellularLocation>
        <location evidence="1">Nucleus</location>
    </subcellularLocation>
</comment>
<dbReference type="Gene3D" id="1.10.10.60">
    <property type="entry name" value="Homeodomain-like"/>
    <property type="match status" value="1"/>
</dbReference>
<gene>
    <name evidence="7" type="ORF">OESDEN_05925</name>
</gene>
<keyword evidence="3" id="KW-0238">DNA-binding</keyword>
<dbReference type="GO" id="GO:0042393">
    <property type="term" value="F:histone binding"/>
    <property type="evidence" value="ECO:0007669"/>
    <property type="project" value="TreeGrafter"/>
</dbReference>
<dbReference type="GO" id="GO:0005634">
    <property type="term" value="C:nucleus"/>
    <property type="evidence" value="ECO:0007669"/>
    <property type="project" value="UniProtKB-SubCell"/>
</dbReference>
<dbReference type="AlphaFoldDB" id="A0A0B1TED9"/>
<dbReference type="OrthoDB" id="10248551at2759"/>
<feature type="compositionally biased region" description="Basic residues" evidence="5">
    <location>
        <begin position="301"/>
        <end position="324"/>
    </location>
</feature>
<feature type="compositionally biased region" description="Basic and acidic residues" evidence="5">
    <location>
        <begin position="53"/>
        <end position="74"/>
    </location>
</feature>
<dbReference type="SUPFAM" id="SSF109715">
    <property type="entry name" value="DEK C-terminal domain"/>
    <property type="match status" value="1"/>
</dbReference>
<dbReference type="PANTHER" id="PTHR13468:SF1">
    <property type="entry name" value="PROTEIN DEK"/>
    <property type="match status" value="1"/>
</dbReference>
<feature type="compositionally biased region" description="Basic and acidic residues" evidence="5">
    <location>
        <begin position="16"/>
        <end position="30"/>
    </location>
</feature>
<dbReference type="Proteomes" id="UP000053660">
    <property type="component" value="Unassembled WGS sequence"/>
</dbReference>
<protein>
    <submittedName>
        <fullName evidence="7">DEK protein</fullName>
    </submittedName>
</protein>
<organism evidence="7 8">
    <name type="scientific">Oesophagostomum dentatum</name>
    <name type="common">Nodular worm</name>
    <dbReference type="NCBI Taxonomy" id="61180"/>
    <lineage>
        <taxon>Eukaryota</taxon>
        <taxon>Metazoa</taxon>
        <taxon>Ecdysozoa</taxon>
        <taxon>Nematoda</taxon>
        <taxon>Chromadorea</taxon>
        <taxon>Rhabditida</taxon>
        <taxon>Rhabditina</taxon>
        <taxon>Rhabditomorpha</taxon>
        <taxon>Strongyloidea</taxon>
        <taxon>Strongylidae</taxon>
        <taxon>Oesophagostomum</taxon>
    </lineage>
</organism>
<accession>A0A0B1TED9</accession>
<sequence length="389" mass="43854">MALLQNTSDNIPVVDNKQDTEVIEKMESPTKQEAAPASEEKNEEVTPMETDDAVEKKDEQVADKEGAKDSENPPKEQASVEESGKKESPTKKEEKKSSPKESPAKKEEKKVPPKESPTKESPVKKDNKKKENQENVEATEQADEEEEEGETEQKKGIFDLPLEVEGKRERHKVERITYSTPTVKKSASLKMGDGVPLGEIAYIDDQLRRHSADELQYVYRLIYGHIGKASMVRKEIRKFTGFAFEENSPEFKHKVTYLNKLTIEQLKVIKKVLGLDTGGNTKEAIVTSIMVFMMKTVDHKRKVAGAKKRKSTAKTPSGKRPRKSKGSDENNPSEKELEKVIEELLATFDLAQVSMKQMCQAVIERFPGTNIGNRVDYLKSKIKQCLSTK</sequence>
<feature type="region of interest" description="Disordered" evidence="5">
    <location>
        <begin position="301"/>
        <end position="336"/>
    </location>
</feature>
<dbReference type="InterPro" id="IPR014876">
    <property type="entry name" value="DEK_C"/>
</dbReference>
<name>A0A0B1TED9_OESDE</name>
<evidence type="ECO:0000256" key="5">
    <source>
        <dbReference type="SAM" id="MobiDB-lite"/>
    </source>
</evidence>
<evidence type="ECO:0000259" key="6">
    <source>
        <dbReference type="PROSITE" id="PS51998"/>
    </source>
</evidence>
<evidence type="ECO:0000313" key="8">
    <source>
        <dbReference type="Proteomes" id="UP000053660"/>
    </source>
</evidence>
<evidence type="ECO:0000256" key="3">
    <source>
        <dbReference type="ARBA" id="ARBA00023125"/>
    </source>
</evidence>
<dbReference type="InterPro" id="IPR044198">
    <property type="entry name" value="DEK"/>
</dbReference>
<evidence type="ECO:0000256" key="4">
    <source>
        <dbReference type="ARBA" id="ARBA00023242"/>
    </source>
</evidence>
<feature type="compositionally biased region" description="Basic and acidic residues" evidence="5">
    <location>
        <begin position="325"/>
        <end position="336"/>
    </location>
</feature>
<feature type="region of interest" description="Disordered" evidence="5">
    <location>
        <begin position="1"/>
        <end position="159"/>
    </location>
</feature>
<proteinExistence type="predicted"/>
<dbReference type="EMBL" id="KN550441">
    <property type="protein sequence ID" value="KHJ94152.1"/>
    <property type="molecule type" value="Genomic_DNA"/>
</dbReference>
<feature type="compositionally biased region" description="Polar residues" evidence="5">
    <location>
        <begin position="1"/>
        <end position="10"/>
    </location>
</feature>
<reference evidence="7 8" key="1">
    <citation type="submission" date="2014-03" db="EMBL/GenBank/DDBJ databases">
        <title>Draft genome of the hookworm Oesophagostomum dentatum.</title>
        <authorList>
            <person name="Mitreva M."/>
        </authorList>
    </citation>
    <scope>NUCLEOTIDE SEQUENCE [LARGE SCALE GENOMIC DNA]</scope>
    <source>
        <strain evidence="7 8">OD-Hann</strain>
    </source>
</reference>
<keyword evidence="2" id="KW-0156">Chromatin regulator</keyword>
<feature type="compositionally biased region" description="Basic and acidic residues" evidence="5">
    <location>
        <begin position="82"/>
        <end position="133"/>
    </location>
</feature>
<dbReference type="Pfam" id="PF08766">
    <property type="entry name" value="DEK_C"/>
    <property type="match status" value="1"/>
</dbReference>
<keyword evidence="8" id="KW-1185">Reference proteome</keyword>
<evidence type="ECO:0000256" key="2">
    <source>
        <dbReference type="ARBA" id="ARBA00022853"/>
    </source>
</evidence>
<dbReference type="PROSITE" id="PS51998">
    <property type="entry name" value="DEK_C"/>
    <property type="match status" value="1"/>
</dbReference>
<keyword evidence="4" id="KW-0539">Nucleus</keyword>
<dbReference type="GO" id="GO:2000779">
    <property type="term" value="P:regulation of double-strand break repair"/>
    <property type="evidence" value="ECO:0007669"/>
    <property type="project" value="TreeGrafter"/>
</dbReference>
<dbReference type="GO" id="GO:0003677">
    <property type="term" value="F:DNA binding"/>
    <property type="evidence" value="ECO:0007669"/>
    <property type="project" value="UniProtKB-KW"/>
</dbReference>
<evidence type="ECO:0000313" key="7">
    <source>
        <dbReference type="EMBL" id="KHJ94152.1"/>
    </source>
</evidence>
<feature type="compositionally biased region" description="Acidic residues" evidence="5">
    <location>
        <begin position="140"/>
        <end position="150"/>
    </location>
</feature>
<dbReference type="GO" id="GO:0006325">
    <property type="term" value="P:chromatin organization"/>
    <property type="evidence" value="ECO:0007669"/>
    <property type="project" value="UniProtKB-KW"/>
</dbReference>
<dbReference type="PANTHER" id="PTHR13468">
    <property type="entry name" value="DEK PROTEIN"/>
    <property type="match status" value="1"/>
</dbReference>
<evidence type="ECO:0000256" key="1">
    <source>
        <dbReference type="ARBA" id="ARBA00004123"/>
    </source>
</evidence>